<dbReference type="Pfam" id="PF07727">
    <property type="entry name" value="RVT_2"/>
    <property type="match status" value="1"/>
</dbReference>
<dbReference type="InterPro" id="IPR057670">
    <property type="entry name" value="SH3_retrovirus"/>
</dbReference>
<feature type="compositionally biased region" description="Polar residues" evidence="5">
    <location>
        <begin position="528"/>
        <end position="542"/>
    </location>
</feature>
<reference evidence="7" key="3">
    <citation type="submission" date="2020-06" db="EMBL/GenBank/DDBJ databases">
        <title>Helianthus annuus Genome sequencing and assembly Release 2.</title>
        <authorList>
            <person name="Gouzy J."/>
            <person name="Langlade N."/>
            <person name="Munos S."/>
        </authorList>
    </citation>
    <scope>NUCLEOTIDE SEQUENCE</scope>
    <source>
        <tissue evidence="7">Leaves</tissue>
    </source>
</reference>
<dbReference type="InterPro" id="IPR001584">
    <property type="entry name" value="Integrase_cat-core"/>
</dbReference>
<dbReference type="Pfam" id="PF00665">
    <property type="entry name" value="rve"/>
    <property type="match status" value="1"/>
</dbReference>
<dbReference type="GO" id="GO:0015074">
    <property type="term" value="P:DNA integration"/>
    <property type="evidence" value="ECO:0007669"/>
    <property type="project" value="InterPro"/>
</dbReference>
<dbReference type="EC" id="2.7.7.49" evidence="7"/>
<dbReference type="InterPro" id="IPR013103">
    <property type="entry name" value="RVT_2"/>
</dbReference>
<reference evidence="7 9" key="1">
    <citation type="journal article" date="2017" name="Nature">
        <title>The sunflower genome provides insights into oil metabolism, flowering and Asterid evolution.</title>
        <authorList>
            <person name="Badouin H."/>
            <person name="Gouzy J."/>
            <person name="Grassa C.J."/>
            <person name="Murat F."/>
            <person name="Staton S.E."/>
            <person name="Cottret L."/>
            <person name="Lelandais-Briere C."/>
            <person name="Owens G.L."/>
            <person name="Carrere S."/>
            <person name="Mayjonade B."/>
            <person name="Legrand L."/>
            <person name="Gill N."/>
            <person name="Kane N.C."/>
            <person name="Bowers J.E."/>
            <person name="Hubner S."/>
            <person name="Bellec A."/>
            <person name="Berard A."/>
            <person name="Berges H."/>
            <person name="Blanchet N."/>
            <person name="Boniface M.C."/>
            <person name="Brunel D."/>
            <person name="Catrice O."/>
            <person name="Chaidir N."/>
            <person name="Claudel C."/>
            <person name="Donnadieu C."/>
            <person name="Faraut T."/>
            <person name="Fievet G."/>
            <person name="Helmstetter N."/>
            <person name="King M."/>
            <person name="Knapp S.J."/>
            <person name="Lai Z."/>
            <person name="Le Paslier M.C."/>
            <person name="Lippi Y."/>
            <person name="Lorenzon L."/>
            <person name="Mandel J.R."/>
            <person name="Marage G."/>
            <person name="Marchand G."/>
            <person name="Marquand E."/>
            <person name="Bret-Mestries E."/>
            <person name="Morien E."/>
            <person name="Nambeesan S."/>
            <person name="Nguyen T."/>
            <person name="Pegot-Espagnet P."/>
            <person name="Pouilly N."/>
            <person name="Raftis F."/>
            <person name="Sallet E."/>
            <person name="Schiex T."/>
            <person name="Thomas J."/>
            <person name="Vandecasteele C."/>
            <person name="Vares D."/>
            <person name="Vear F."/>
            <person name="Vautrin S."/>
            <person name="Crespi M."/>
            <person name="Mangin B."/>
            <person name="Burke J.M."/>
            <person name="Salse J."/>
            <person name="Munos S."/>
            <person name="Vincourt P."/>
            <person name="Rieseberg L.H."/>
            <person name="Langlade N.B."/>
        </authorList>
    </citation>
    <scope>NUCLEOTIDE SEQUENCE [LARGE SCALE GENOMIC DNA]</scope>
    <source>
        <strain evidence="9">cv. SF193</strain>
        <tissue evidence="7">Leaves</tissue>
    </source>
</reference>
<evidence type="ECO:0000256" key="3">
    <source>
        <dbReference type="ARBA" id="ARBA00022750"/>
    </source>
</evidence>
<name>A0A251SZ64_HELAN</name>
<keyword evidence="7" id="KW-0695">RNA-directed DNA polymerase</keyword>
<dbReference type="InterPro" id="IPR012337">
    <property type="entry name" value="RNaseH-like_sf"/>
</dbReference>
<dbReference type="EMBL" id="MNCJ02000327">
    <property type="protein sequence ID" value="KAF5776645.1"/>
    <property type="molecule type" value="Genomic_DNA"/>
</dbReference>
<dbReference type="Pfam" id="PF25597">
    <property type="entry name" value="SH3_retrovirus"/>
    <property type="match status" value="1"/>
</dbReference>
<organism evidence="8 9">
    <name type="scientific">Helianthus annuus</name>
    <name type="common">Common sunflower</name>
    <dbReference type="NCBI Taxonomy" id="4232"/>
    <lineage>
        <taxon>Eukaryota</taxon>
        <taxon>Viridiplantae</taxon>
        <taxon>Streptophyta</taxon>
        <taxon>Embryophyta</taxon>
        <taxon>Tracheophyta</taxon>
        <taxon>Spermatophyta</taxon>
        <taxon>Magnoliopsida</taxon>
        <taxon>eudicotyledons</taxon>
        <taxon>Gunneridae</taxon>
        <taxon>Pentapetalae</taxon>
        <taxon>asterids</taxon>
        <taxon>campanulids</taxon>
        <taxon>Asterales</taxon>
        <taxon>Asteraceae</taxon>
        <taxon>Asteroideae</taxon>
        <taxon>Heliantheae alliance</taxon>
        <taxon>Heliantheae</taxon>
        <taxon>Helianthus</taxon>
    </lineage>
</organism>
<feature type="region of interest" description="Disordered" evidence="5">
    <location>
        <begin position="528"/>
        <end position="547"/>
    </location>
</feature>
<dbReference type="GO" id="GO:0046872">
    <property type="term" value="F:metal ion binding"/>
    <property type="evidence" value="ECO:0007669"/>
    <property type="project" value="UniProtKB-KW"/>
</dbReference>
<evidence type="ECO:0000256" key="4">
    <source>
        <dbReference type="ARBA" id="ARBA00022801"/>
    </source>
</evidence>
<dbReference type="PANTHER" id="PTHR42648">
    <property type="entry name" value="TRANSPOSASE, PUTATIVE-RELATED"/>
    <property type="match status" value="1"/>
</dbReference>
<reference evidence="8" key="2">
    <citation type="submission" date="2017-02" db="EMBL/GenBank/DDBJ databases">
        <title>Sunflower complete genome.</title>
        <authorList>
            <person name="Langlade N."/>
            <person name="Munos S."/>
        </authorList>
    </citation>
    <scope>NUCLEOTIDE SEQUENCE [LARGE SCALE GENOMIC DNA]</scope>
    <source>
        <tissue evidence="8">Leaves</tissue>
    </source>
</reference>
<gene>
    <name evidence="8" type="ORF">HannXRQ_Chr12g0359231</name>
    <name evidence="7" type="ORF">HanXRQr2_Chr12g0526561</name>
</gene>
<dbReference type="InterPro" id="IPR054722">
    <property type="entry name" value="PolX-like_BBD"/>
</dbReference>
<keyword evidence="9" id="KW-1185">Reference proteome</keyword>
<dbReference type="InParanoid" id="A0A251SZ64"/>
<protein>
    <submittedName>
        <fullName evidence="8">Putative ribonuclease H-like domain-containing protein</fullName>
    </submittedName>
    <submittedName>
        <fullName evidence="7">RNA-directed DNA polymerase</fullName>
        <ecNumber evidence="7">2.7.7.49</ecNumber>
    </submittedName>
</protein>
<dbReference type="PANTHER" id="PTHR42648:SF32">
    <property type="entry name" value="RIBONUCLEASE H-LIKE DOMAIN, GAG-PRE-INTEGRASE DOMAIN PROTEIN-RELATED"/>
    <property type="match status" value="1"/>
</dbReference>
<dbReference type="PROSITE" id="PS50994">
    <property type="entry name" value="INTEGRASE"/>
    <property type="match status" value="1"/>
</dbReference>
<evidence type="ECO:0000259" key="6">
    <source>
        <dbReference type="PROSITE" id="PS50994"/>
    </source>
</evidence>
<evidence type="ECO:0000313" key="9">
    <source>
        <dbReference type="Proteomes" id="UP000215914"/>
    </source>
</evidence>
<evidence type="ECO:0000313" key="7">
    <source>
        <dbReference type="EMBL" id="KAF5776645.1"/>
    </source>
</evidence>
<keyword evidence="7" id="KW-0808">Transferase</keyword>
<proteinExistence type="predicted"/>
<accession>A0A251SZ64</accession>
<dbReference type="Pfam" id="PF22936">
    <property type="entry name" value="Pol_BBD"/>
    <property type="match status" value="1"/>
</dbReference>
<dbReference type="GO" id="GO:0004190">
    <property type="term" value="F:aspartic-type endopeptidase activity"/>
    <property type="evidence" value="ECO:0007669"/>
    <property type="project" value="UniProtKB-KW"/>
</dbReference>
<dbReference type="GO" id="GO:0006508">
    <property type="term" value="P:proteolysis"/>
    <property type="evidence" value="ECO:0007669"/>
    <property type="project" value="UniProtKB-KW"/>
</dbReference>
<dbReference type="SUPFAM" id="SSF53098">
    <property type="entry name" value="Ribonuclease H-like"/>
    <property type="match status" value="1"/>
</dbReference>
<dbReference type="AlphaFoldDB" id="A0A251SZ64"/>
<dbReference type="InterPro" id="IPR036397">
    <property type="entry name" value="RNaseH_sf"/>
</dbReference>
<dbReference type="STRING" id="4232.A0A251SZ64"/>
<keyword evidence="4" id="KW-0378">Hydrolase</keyword>
<evidence type="ECO:0000256" key="2">
    <source>
        <dbReference type="ARBA" id="ARBA00022723"/>
    </source>
</evidence>
<dbReference type="GO" id="GO:0003676">
    <property type="term" value="F:nucleic acid binding"/>
    <property type="evidence" value="ECO:0007669"/>
    <property type="project" value="InterPro"/>
</dbReference>
<evidence type="ECO:0000256" key="5">
    <source>
        <dbReference type="SAM" id="MobiDB-lite"/>
    </source>
</evidence>
<keyword evidence="7" id="KW-0548">Nucleotidyltransferase</keyword>
<evidence type="ECO:0000256" key="1">
    <source>
        <dbReference type="ARBA" id="ARBA00022670"/>
    </source>
</evidence>
<dbReference type="CDD" id="cd09272">
    <property type="entry name" value="RNase_HI_RT_Ty1"/>
    <property type="match status" value="1"/>
</dbReference>
<dbReference type="SUPFAM" id="SSF56672">
    <property type="entry name" value="DNA/RNA polymerases"/>
    <property type="match status" value="1"/>
</dbReference>
<feature type="domain" description="Integrase catalytic" evidence="6">
    <location>
        <begin position="185"/>
        <end position="356"/>
    </location>
</feature>
<dbReference type="InterPro" id="IPR043502">
    <property type="entry name" value="DNA/RNA_pol_sf"/>
</dbReference>
<dbReference type="EMBL" id="CM007901">
    <property type="protein sequence ID" value="OTG04157.1"/>
    <property type="molecule type" value="Genomic_DNA"/>
</dbReference>
<dbReference type="Gene3D" id="3.30.420.10">
    <property type="entry name" value="Ribonuclease H-like superfamily/Ribonuclease H"/>
    <property type="match status" value="1"/>
</dbReference>
<keyword evidence="3" id="KW-0064">Aspartyl protease</keyword>
<evidence type="ECO:0000313" key="8">
    <source>
        <dbReference type="EMBL" id="OTG04157.1"/>
    </source>
</evidence>
<dbReference type="InterPro" id="IPR039537">
    <property type="entry name" value="Retrotran_Ty1/copia-like"/>
</dbReference>
<dbReference type="GO" id="GO:0003964">
    <property type="term" value="F:RNA-directed DNA polymerase activity"/>
    <property type="evidence" value="ECO:0007669"/>
    <property type="project" value="UniProtKB-KW"/>
</dbReference>
<dbReference type="OMA" id="DHSDYAY"/>
<sequence>MDSGCSRHMTGDLSQLVNVKEFNGGYVSFAGGESGRITLKGTVQNGVLSFENVNYVPELKHNLLSISQICDRGNSVHFTKKGCHVLKPGIVIPEDWFLMTAERKGNAYVIDMNKKPCEEITCLFSKISEHDGLLWHRRLGHVNMKNLNRLAKGQLVRDLPIKDFMLVEKCVACAKGKAHRKPHKSKPVPSTKAVLELLHMDLFGPVNVLSIGKKAYCLVIVDDYSRYTWVYFLSHKNETAALVKQFITLAENQASTKVKVIRSDNGTEFKNVTLDTFCSEKGIDRQFSAPRTPQQNGVAERRNRTLIEAARTMLADSKLPSFFWAEAVSTACYIQNHALVNKRHMKTPYEILEGHKPSVSHFRIFGCPCVLLLMDSNGKFEVKGDECYFVGYAKGSAYRVYNKVTRKVVESCNIEWLEENATDARVGPDWLYDYSALFKSFNILSSDVSVAGESVPKQPLSFEDTEDEVQMEEIVKHHTVDPPGMVFTQHPTPTPVVNQSPEGASTSDSAMFPDPIPEDCTVTSPVIHTTSAPDEGECSNTTTEEETVPDLAIPTSVQRNHPIENVIGPVNAGILTRSQSGTINTCLYSSYLSQIEPKTIDIALQEPGWVDAMHEELNQFEKLGVWKLVKLPAGKRKLGTRWVFRNKQDSAGVIVRNKARLVVQGFRQIEGLDYDEVYAPVARLEAIRIFLAYASYMGFTVYQMDVKTAFLYGDVKEEIFVEQPPGFVHPDHSDYAYKLDKALYGLHQAPRAWYATLTEHLLAHGYTRGTIDQTLFIKRVGSDQILVQIYVDDIIFGSTSEDLCKEFEKVMKKKFEMSALGEMTLFLGLQVKQSSQGILIHQGKYVDDVLAKFKFTDAKPAETPMAERPLLTEDEEGESVNQRQYRSMIGSLMYLTASRPDIMFAVCNCARYQANPKTSHLIAVKRIFRYLKGRPRFGLWYPRDSNFDLFAFSDSNFGGTDSDRKSTSAGCQFLGDRLISWQCKKQQTVAISTAEAEYVAASASCSQVVWMQHQLQDYGLTYLNTTIYCDNDAAIQIVRNPVFHSKTKHIDIKVHFIRDCFDRGLITLEQIDTDANAADLFTKPVSSSKFRVLVDFLKMIRFTD</sequence>
<dbReference type="Pfam" id="PF13976">
    <property type="entry name" value="gag_pre-integrs"/>
    <property type="match status" value="1"/>
</dbReference>
<dbReference type="Proteomes" id="UP000215914">
    <property type="component" value="Chromosome 12"/>
</dbReference>
<dbReference type="Gramene" id="mRNA:HanXRQr2_Chr12g0526561">
    <property type="protein sequence ID" value="CDS:HanXRQr2_Chr12g0526561.1"/>
    <property type="gene ID" value="HanXRQr2_Chr12g0526561"/>
</dbReference>
<keyword evidence="2" id="KW-0479">Metal-binding</keyword>
<keyword evidence="1" id="KW-0645">Protease</keyword>
<dbReference type="InterPro" id="IPR025724">
    <property type="entry name" value="GAG-pre-integrase_dom"/>
</dbReference>